<keyword evidence="4 8" id="KW-0566">Pantothenate biosynthesis</keyword>
<dbReference type="Pfam" id="PF02569">
    <property type="entry name" value="Pantoate_ligase"/>
    <property type="match status" value="1"/>
</dbReference>
<keyword evidence="6 8" id="KW-0067">ATP-binding</keyword>
<dbReference type="AlphaFoldDB" id="A0A7V2AUM1"/>
<feature type="binding site" evidence="8">
    <location>
        <position position="151"/>
    </location>
    <ligand>
        <name>(R)-pantoate</name>
        <dbReference type="ChEBI" id="CHEBI:15980"/>
    </ligand>
</feature>
<evidence type="ECO:0000256" key="8">
    <source>
        <dbReference type="HAMAP-Rule" id="MF_00158"/>
    </source>
</evidence>
<evidence type="ECO:0000256" key="1">
    <source>
        <dbReference type="ARBA" id="ARBA00004990"/>
    </source>
</evidence>
<feature type="binding site" evidence="8">
    <location>
        <begin position="28"/>
        <end position="35"/>
    </location>
    <ligand>
        <name>ATP</name>
        <dbReference type="ChEBI" id="CHEBI:30616"/>
    </ligand>
</feature>
<feature type="binding site" evidence="8">
    <location>
        <position position="174"/>
    </location>
    <ligand>
        <name>ATP</name>
        <dbReference type="ChEBI" id="CHEBI:30616"/>
    </ligand>
</feature>
<feature type="binding site" evidence="8">
    <location>
        <begin position="182"/>
        <end position="185"/>
    </location>
    <ligand>
        <name>ATP</name>
        <dbReference type="ChEBI" id="CHEBI:30616"/>
    </ligand>
</feature>
<comment type="similarity">
    <text evidence="2 8">Belongs to the pantothenate synthetase family.</text>
</comment>
<comment type="catalytic activity">
    <reaction evidence="7 8">
        <text>(R)-pantoate + beta-alanine + ATP = (R)-pantothenate + AMP + diphosphate + H(+)</text>
        <dbReference type="Rhea" id="RHEA:10912"/>
        <dbReference type="ChEBI" id="CHEBI:15378"/>
        <dbReference type="ChEBI" id="CHEBI:15980"/>
        <dbReference type="ChEBI" id="CHEBI:29032"/>
        <dbReference type="ChEBI" id="CHEBI:30616"/>
        <dbReference type="ChEBI" id="CHEBI:33019"/>
        <dbReference type="ChEBI" id="CHEBI:57966"/>
        <dbReference type="ChEBI" id="CHEBI:456215"/>
        <dbReference type="EC" id="6.3.2.1"/>
    </reaction>
</comment>
<dbReference type="InterPro" id="IPR003721">
    <property type="entry name" value="Pantoate_ligase"/>
</dbReference>
<dbReference type="Gene3D" id="3.30.1300.10">
    <property type="entry name" value="Pantoate-beta-alanine ligase, C-terminal domain"/>
    <property type="match status" value="1"/>
</dbReference>
<dbReference type="UniPathway" id="UPA00028">
    <property type="reaction ID" value="UER00005"/>
</dbReference>
<evidence type="ECO:0000256" key="2">
    <source>
        <dbReference type="ARBA" id="ARBA00009256"/>
    </source>
</evidence>
<dbReference type="EMBL" id="DSEC01000268">
    <property type="protein sequence ID" value="HER43568.1"/>
    <property type="molecule type" value="Genomic_DNA"/>
</dbReference>
<feature type="active site" description="Proton donor" evidence="8">
    <location>
        <position position="35"/>
    </location>
</feature>
<name>A0A7V2AUM1_UNCEI</name>
<keyword evidence="5 8" id="KW-0547">Nucleotide-binding</keyword>
<dbReference type="Proteomes" id="UP000886069">
    <property type="component" value="Unassembled WGS sequence"/>
</dbReference>
<comment type="subunit">
    <text evidence="8">Homodimer.</text>
</comment>
<feature type="binding site" evidence="8">
    <location>
        <position position="59"/>
    </location>
    <ligand>
        <name>beta-alanine</name>
        <dbReference type="ChEBI" id="CHEBI:57966"/>
    </ligand>
</feature>
<evidence type="ECO:0000256" key="6">
    <source>
        <dbReference type="ARBA" id="ARBA00022840"/>
    </source>
</evidence>
<dbReference type="GO" id="GO:0004592">
    <property type="term" value="F:pantoate-beta-alanine ligase activity"/>
    <property type="evidence" value="ECO:0007669"/>
    <property type="project" value="UniProtKB-UniRule"/>
</dbReference>
<evidence type="ECO:0000313" key="9">
    <source>
        <dbReference type="EMBL" id="HER43568.1"/>
    </source>
</evidence>
<dbReference type="HAMAP" id="MF_00158">
    <property type="entry name" value="PanC"/>
    <property type="match status" value="1"/>
</dbReference>
<dbReference type="GO" id="GO:0005524">
    <property type="term" value="F:ATP binding"/>
    <property type="evidence" value="ECO:0007669"/>
    <property type="project" value="UniProtKB-KW"/>
</dbReference>
<dbReference type="PANTHER" id="PTHR21299:SF1">
    <property type="entry name" value="PANTOATE--BETA-ALANINE LIGASE"/>
    <property type="match status" value="1"/>
</dbReference>
<comment type="pathway">
    <text evidence="1 8">Cofactor biosynthesis; (R)-pantothenate biosynthesis; (R)-pantothenate from (R)-pantoate and beta-alanine: step 1/1.</text>
</comment>
<feature type="binding site" evidence="8">
    <location>
        <position position="59"/>
    </location>
    <ligand>
        <name>(R)-pantoate</name>
        <dbReference type="ChEBI" id="CHEBI:15980"/>
    </ligand>
</feature>
<comment type="function">
    <text evidence="8">Catalyzes the condensation of pantoate with beta-alanine in an ATP-dependent reaction via a pantoyl-adenylate intermediate.</text>
</comment>
<dbReference type="PANTHER" id="PTHR21299">
    <property type="entry name" value="CYTIDYLATE KINASE/PANTOATE-BETA-ALANINE LIGASE"/>
    <property type="match status" value="1"/>
</dbReference>
<comment type="miscellaneous">
    <text evidence="8">The reaction proceeds by a bi uni uni bi ping pong mechanism.</text>
</comment>
<gene>
    <name evidence="8" type="primary">panC</name>
    <name evidence="9" type="ORF">ENO08_03825</name>
</gene>
<comment type="subcellular location">
    <subcellularLocation>
        <location evidence="8">Cytoplasm</location>
    </subcellularLocation>
</comment>
<proteinExistence type="inferred from homology"/>
<dbReference type="SUPFAM" id="SSF52374">
    <property type="entry name" value="Nucleotidylyl transferase"/>
    <property type="match status" value="1"/>
</dbReference>
<evidence type="ECO:0000256" key="5">
    <source>
        <dbReference type="ARBA" id="ARBA00022741"/>
    </source>
</evidence>
<dbReference type="EC" id="6.3.2.1" evidence="8"/>
<dbReference type="Gene3D" id="3.40.50.620">
    <property type="entry name" value="HUPs"/>
    <property type="match status" value="1"/>
</dbReference>
<comment type="caution">
    <text evidence="9">The sequence shown here is derived from an EMBL/GenBank/DDBJ whole genome shotgun (WGS) entry which is preliminary data.</text>
</comment>
<keyword evidence="8" id="KW-0963">Cytoplasm</keyword>
<dbReference type="CDD" id="cd00560">
    <property type="entry name" value="PanC"/>
    <property type="match status" value="1"/>
</dbReference>
<feature type="binding site" evidence="8">
    <location>
        <begin position="145"/>
        <end position="148"/>
    </location>
    <ligand>
        <name>ATP</name>
        <dbReference type="ChEBI" id="CHEBI:30616"/>
    </ligand>
</feature>
<protein>
    <recommendedName>
        <fullName evidence="8">Pantothenate synthetase</fullName>
        <shortName evidence="8">PS</shortName>
        <ecNumber evidence="8">6.3.2.1</ecNumber>
    </recommendedName>
    <alternativeName>
        <fullName evidence="8">Pantoate--beta-alanine ligase</fullName>
    </alternativeName>
    <alternativeName>
        <fullName evidence="8">Pantoate-activating enzyme</fullName>
    </alternativeName>
</protein>
<dbReference type="GO" id="GO:0015940">
    <property type="term" value="P:pantothenate biosynthetic process"/>
    <property type="evidence" value="ECO:0007669"/>
    <property type="project" value="UniProtKB-UniRule"/>
</dbReference>
<dbReference type="NCBIfam" id="TIGR00018">
    <property type="entry name" value="panC"/>
    <property type="match status" value="1"/>
</dbReference>
<keyword evidence="3 8" id="KW-0436">Ligase</keyword>
<accession>A0A7V2AUM1</accession>
<evidence type="ECO:0000256" key="7">
    <source>
        <dbReference type="ARBA" id="ARBA00048258"/>
    </source>
</evidence>
<dbReference type="FunFam" id="3.30.1300.10:FF:000001">
    <property type="entry name" value="Pantothenate synthetase"/>
    <property type="match status" value="1"/>
</dbReference>
<sequence length="300" mass="32971">MVRDPAGVRDLVGAARRSGRSIGFVPTMGALHEGHMSLVRLGRERASYLVASIFVNPKQFGPREDYGRYPRDEARDAALLEDAGCDLLFAPSERDIYSRDDRTRISVGMLDEFLCGASRPGHFDGVALIVAKLLNIVQPDEAFFGQKDAQQAVIIQRMAADLDFPVRIVVCPTVREADGLAMSSRNAYLSESERGRAAALYEGLMEAREAIRNGERAPGAVKRIMVARLTRSELAVDYAEVVDAATLRPVNGIDGLVLIAAAARLGRTRLIDNIVLRVSPDGVEEAALEFPEWSRYGWKR</sequence>
<evidence type="ECO:0000256" key="3">
    <source>
        <dbReference type="ARBA" id="ARBA00022598"/>
    </source>
</evidence>
<organism evidence="9">
    <name type="scientific">Eiseniibacteriota bacterium</name>
    <dbReference type="NCBI Taxonomy" id="2212470"/>
    <lineage>
        <taxon>Bacteria</taxon>
        <taxon>Candidatus Eiseniibacteriota</taxon>
    </lineage>
</organism>
<evidence type="ECO:0000256" key="4">
    <source>
        <dbReference type="ARBA" id="ARBA00022655"/>
    </source>
</evidence>
<dbReference type="InterPro" id="IPR042176">
    <property type="entry name" value="Pantoate_ligase_C"/>
</dbReference>
<dbReference type="InterPro" id="IPR014729">
    <property type="entry name" value="Rossmann-like_a/b/a_fold"/>
</dbReference>
<reference evidence="9" key="1">
    <citation type="journal article" date="2020" name="mSystems">
        <title>Genome- and Community-Level Interaction Insights into Carbon Utilization and Element Cycling Functions of Hydrothermarchaeota in Hydrothermal Sediment.</title>
        <authorList>
            <person name="Zhou Z."/>
            <person name="Liu Y."/>
            <person name="Xu W."/>
            <person name="Pan J."/>
            <person name="Luo Z.H."/>
            <person name="Li M."/>
        </authorList>
    </citation>
    <scope>NUCLEOTIDE SEQUENCE [LARGE SCALE GENOMIC DNA]</scope>
    <source>
        <strain evidence="9">SpSt-1233</strain>
    </source>
</reference>
<dbReference type="GO" id="GO:0005829">
    <property type="term" value="C:cytosol"/>
    <property type="evidence" value="ECO:0007669"/>
    <property type="project" value="TreeGrafter"/>
</dbReference>